<evidence type="ECO:0000259" key="7">
    <source>
        <dbReference type="PROSITE" id="PS50943"/>
    </source>
</evidence>
<dbReference type="Proteomes" id="UP001429357">
    <property type="component" value="Unassembled WGS sequence"/>
</dbReference>
<evidence type="ECO:0000256" key="3">
    <source>
        <dbReference type="ARBA" id="ARBA00022638"/>
    </source>
</evidence>
<dbReference type="InterPro" id="IPR002901">
    <property type="entry name" value="MGlyc_endo_b_GlcNAc-like_dom"/>
</dbReference>
<dbReference type="Pfam" id="PF01832">
    <property type="entry name" value="Glucosaminidase"/>
    <property type="match status" value="1"/>
</dbReference>
<keyword evidence="6" id="KW-1133">Transmembrane helix</keyword>
<accession>A0ABV0F289</accession>
<dbReference type="InterPro" id="IPR018392">
    <property type="entry name" value="LysM"/>
</dbReference>
<dbReference type="EMBL" id="MAEI02000001">
    <property type="protein sequence ID" value="MEO1782065.1"/>
    <property type="molecule type" value="Genomic_DNA"/>
</dbReference>
<reference evidence="10" key="1">
    <citation type="submission" date="2016-06" db="EMBL/GenBank/DDBJ databases">
        <title>Four novel species of enterococci isolated from chicken manure.</title>
        <authorList>
            <person name="Van Tyne D."/>
        </authorList>
    </citation>
    <scope>NUCLEOTIDE SEQUENCE [LARGE SCALE GENOMIC DNA]</scope>
    <source>
        <strain evidence="10">JM9A</strain>
    </source>
</reference>
<dbReference type="InterPro" id="IPR001387">
    <property type="entry name" value="Cro/C1-type_HTH"/>
</dbReference>
<dbReference type="SMART" id="SM00047">
    <property type="entry name" value="LYZ2"/>
    <property type="match status" value="1"/>
</dbReference>
<dbReference type="SUPFAM" id="SSF54106">
    <property type="entry name" value="LysM domain"/>
    <property type="match status" value="1"/>
</dbReference>
<dbReference type="InterPro" id="IPR051056">
    <property type="entry name" value="Glycosyl_Hydrolase_73"/>
</dbReference>
<keyword evidence="2" id="KW-0929">Antimicrobial</keyword>
<keyword evidence="4" id="KW-0378">Hydrolase</keyword>
<evidence type="ECO:0000256" key="5">
    <source>
        <dbReference type="ARBA" id="ARBA00032108"/>
    </source>
</evidence>
<dbReference type="Gene3D" id="4.10.80.30">
    <property type="entry name" value="DNA polymerase, domain 6"/>
    <property type="match status" value="1"/>
</dbReference>
<gene>
    <name evidence="9" type="ORF">BAU18_001658</name>
</gene>
<dbReference type="PROSITE" id="PS50943">
    <property type="entry name" value="HTH_CROC1"/>
    <property type="match status" value="1"/>
</dbReference>
<keyword evidence="3" id="KW-0081">Bacteriolytic enzyme</keyword>
<dbReference type="RefSeq" id="WP_161870439.1">
    <property type="nucleotide sequence ID" value="NZ_JAQFAM010000003.1"/>
</dbReference>
<dbReference type="SMART" id="SM00257">
    <property type="entry name" value="LysM"/>
    <property type="match status" value="1"/>
</dbReference>
<dbReference type="PANTHER" id="PTHR33308:SF9">
    <property type="entry name" value="PEPTIDOGLYCAN HYDROLASE FLGJ"/>
    <property type="match status" value="1"/>
</dbReference>
<dbReference type="CDD" id="cd00118">
    <property type="entry name" value="LysM"/>
    <property type="match status" value="1"/>
</dbReference>
<evidence type="ECO:0000313" key="9">
    <source>
        <dbReference type="EMBL" id="MEO1782065.1"/>
    </source>
</evidence>
<evidence type="ECO:0000256" key="1">
    <source>
        <dbReference type="ARBA" id="ARBA00010266"/>
    </source>
</evidence>
<dbReference type="PROSITE" id="PS51782">
    <property type="entry name" value="LYSM"/>
    <property type="match status" value="1"/>
</dbReference>
<feature type="domain" description="HTH cro/C1-type" evidence="7">
    <location>
        <begin position="264"/>
        <end position="285"/>
    </location>
</feature>
<proteinExistence type="inferred from homology"/>
<keyword evidence="6" id="KW-0472">Membrane</keyword>
<keyword evidence="6" id="KW-0812">Transmembrane</keyword>
<protein>
    <recommendedName>
        <fullName evidence="5">Peptidoglycan hydrolase</fullName>
    </recommendedName>
</protein>
<dbReference type="PANTHER" id="PTHR33308">
    <property type="entry name" value="PEPTIDOGLYCAN HYDROLASE FLGJ"/>
    <property type="match status" value="1"/>
</dbReference>
<evidence type="ECO:0000256" key="2">
    <source>
        <dbReference type="ARBA" id="ARBA00022529"/>
    </source>
</evidence>
<sequence length="304" mass="32700">MKSYQTRIERRNARKAEKQALAKKAVTVVGTSVAVVPVLGGVIPGQQAEASEYNYQQPSAAQNLIAQIGPVASQIADANDLYASVMIAQALLESGNGGSGLSQAPYYNLFGVKGTYNGQAVYMPTLEYLNGQWVTMNEPFRQYNSYWESMQDHADVLRGTSFATGVSHYSGTWKSNTTSYLDATAYLTGRYATDPGYAGKLNYLISAYNLTQYDTPSWSQPTTATSQTTTSDVSYEETSYESTETTATETTATATASTSGEVYTVVSGDTLWDIASAYGITVDQLMENNGLTSDAISVGQQLAV</sequence>
<dbReference type="Gene3D" id="1.10.530.10">
    <property type="match status" value="1"/>
</dbReference>
<keyword evidence="10" id="KW-1185">Reference proteome</keyword>
<comment type="similarity">
    <text evidence="1">Belongs to the glycosyl hydrolase 73 family.</text>
</comment>
<evidence type="ECO:0000313" key="10">
    <source>
        <dbReference type="Proteomes" id="UP001429357"/>
    </source>
</evidence>
<evidence type="ECO:0000256" key="4">
    <source>
        <dbReference type="ARBA" id="ARBA00022801"/>
    </source>
</evidence>
<feature type="transmembrane region" description="Helical" evidence="6">
    <location>
        <begin position="21"/>
        <end position="43"/>
    </location>
</feature>
<dbReference type="Gene3D" id="3.10.350.10">
    <property type="entry name" value="LysM domain"/>
    <property type="match status" value="1"/>
</dbReference>
<dbReference type="InterPro" id="IPR036779">
    <property type="entry name" value="LysM_dom_sf"/>
</dbReference>
<name>A0ABV0F289_9ENTE</name>
<evidence type="ECO:0000256" key="6">
    <source>
        <dbReference type="SAM" id="Phobius"/>
    </source>
</evidence>
<reference evidence="9 10" key="2">
    <citation type="submission" date="2024-02" db="EMBL/GenBank/DDBJ databases">
        <title>The Genome Sequence of Enterococcus diestrammenae JM9A.</title>
        <authorList>
            <person name="Earl A."/>
            <person name="Manson A."/>
            <person name="Gilmore M."/>
            <person name="Sanders J."/>
            <person name="Shea T."/>
            <person name="Howe W."/>
            <person name="Livny J."/>
            <person name="Cuomo C."/>
            <person name="Neafsey D."/>
            <person name="Birren B."/>
        </authorList>
    </citation>
    <scope>NUCLEOTIDE SEQUENCE [LARGE SCALE GENOMIC DNA]</scope>
    <source>
        <strain evidence="9 10">JM9A</strain>
    </source>
</reference>
<evidence type="ECO:0000259" key="8">
    <source>
        <dbReference type="PROSITE" id="PS51782"/>
    </source>
</evidence>
<dbReference type="Pfam" id="PF01476">
    <property type="entry name" value="LysM"/>
    <property type="match status" value="1"/>
</dbReference>
<comment type="caution">
    <text evidence="9">The sequence shown here is derived from an EMBL/GenBank/DDBJ whole genome shotgun (WGS) entry which is preliminary data.</text>
</comment>
<organism evidence="9 10">
    <name type="scientific">Enterococcus diestrammenae</name>
    <dbReference type="NCBI Taxonomy" id="1155073"/>
    <lineage>
        <taxon>Bacteria</taxon>
        <taxon>Bacillati</taxon>
        <taxon>Bacillota</taxon>
        <taxon>Bacilli</taxon>
        <taxon>Lactobacillales</taxon>
        <taxon>Enterococcaceae</taxon>
        <taxon>Enterococcus</taxon>
    </lineage>
</organism>
<feature type="domain" description="LysM" evidence="8">
    <location>
        <begin position="261"/>
        <end position="304"/>
    </location>
</feature>